<feature type="binding site" evidence="3">
    <location>
        <begin position="7"/>
        <end position="20"/>
    </location>
    <ligand>
        <name>ATP</name>
        <dbReference type="ChEBI" id="CHEBI:30616"/>
    </ligand>
</feature>
<keyword evidence="5" id="KW-1185">Reference proteome</keyword>
<dbReference type="Pfam" id="PF05636">
    <property type="entry name" value="HIGH_NTase1"/>
    <property type="match status" value="1"/>
</dbReference>
<comment type="catalytic activity">
    <reaction evidence="3">
        <text>cytidine(34) in elongator tRNA(Met) + acetate + ATP = N(4)-acetylcytidine(34) in elongator tRNA(Met) + AMP + diphosphate</text>
        <dbReference type="Rhea" id="RHEA:58144"/>
        <dbReference type="Rhea" id="RHEA-COMP:10693"/>
        <dbReference type="Rhea" id="RHEA-COMP:10694"/>
        <dbReference type="ChEBI" id="CHEBI:30089"/>
        <dbReference type="ChEBI" id="CHEBI:30616"/>
        <dbReference type="ChEBI" id="CHEBI:33019"/>
        <dbReference type="ChEBI" id="CHEBI:74900"/>
        <dbReference type="ChEBI" id="CHEBI:82748"/>
        <dbReference type="ChEBI" id="CHEBI:456215"/>
    </reaction>
</comment>
<feature type="binding site" evidence="3">
    <location>
        <position position="161"/>
    </location>
    <ligand>
        <name>ATP</name>
        <dbReference type="ChEBI" id="CHEBI:30616"/>
    </ligand>
</feature>
<organism evidence="4 5">
    <name type="scientific">Tetragenococcus halophilus subsp. halophilus</name>
    <dbReference type="NCBI Taxonomy" id="1513897"/>
    <lineage>
        <taxon>Bacteria</taxon>
        <taxon>Bacillati</taxon>
        <taxon>Bacillota</taxon>
        <taxon>Bacilli</taxon>
        <taxon>Lactobacillales</taxon>
        <taxon>Enterococcaceae</taxon>
        <taxon>Tetragenococcus</taxon>
    </lineage>
</organism>
<dbReference type="GO" id="GO:0005524">
    <property type="term" value="F:ATP binding"/>
    <property type="evidence" value="ECO:0007669"/>
    <property type="project" value="UniProtKB-KW"/>
</dbReference>
<comment type="similarity">
    <text evidence="3">Belongs to the TmcAL family.</text>
</comment>
<dbReference type="GO" id="GO:0016879">
    <property type="term" value="F:ligase activity, forming carbon-nitrogen bonds"/>
    <property type="evidence" value="ECO:0007669"/>
    <property type="project" value="UniProtKB-UniRule"/>
</dbReference>
<comment type="function">
    <text evidence="3">Catalyzes the formation of N(4)-acetylcytidine (ac(4)C) at the wobble position of elongator tRNA(Met), using acetate and ATP as substrates. First activates an acetate ion to form acetyladenylate (Ac-AMP) and then transfers the acetyl group to tRNA to form ac(4)C34.</text>
</comment>
<dbReference type="NCBIfam" id="NF010191">
    <property type="entry name" value="PRK13670.1"/>
    <property type="match status" value="1"/>
</dbReference>
<keyword evidence="1 3" id="KW-0436">Ligase</keyword>
<gene>
    <name evidence="3" type="primary">tmcAL</name>
    <name evidence="4" type="ORF">TEHN7118_0047</name>
</gene>
<name>A0A2H6DDW7_TETHA</name>
<dbReference type="PANTHER" id="PTHR37825">
    <property type="entry name" value="TRNA(MET) CYTIDINE ACETATE LIGASE"/>
    <property type="match status" value="1"/>
</dbReference>
<comment type="subcellular location">
    <subcellularLocation>
        <location evidence="3">Cytoplasm</location>
    </subcellularLocation>
</comment>
<reference evidence="4 5" key="1">
    <citation type="submission" date="2016-05" db="EMBL/GenBank/DDBJ databases">
        <title>Whole genome sequencing of Tetragenococcus halophilus subsp. halophilus NISL 7118.</title>
        <authorList>
            <person name="Shiwa Y."/>
            <person name="Nishimura I."/>
            <person name="Yoshikawa H."/>
            <person name="Koyama Y."/>
            <person name="Oguma T."/>
        </authorList>
    </citation>
    <scope>NUCLEOTIDE SEQUENCE [LARGE SCALE GENOMIC DNA]</scope>
    <source>
        <strain evidence="4 5">NISL 7118</strain>
    </source>
</reference>
<keyword evidence="2 3" id="KW-0819">tRNA processing</keyword>
<keyword evidence="3" id="KW-0067">ATP-binding</keyword>
<proteinExistence type="inferred from homology"/>
<feature type="binding site" evidence="3">
    <location>
        <position position="101"/>
    </location>
    <ligand>
        <name>ATP</name>
        <dbReference type="ChEBI" id="CHEBI:30616"/>
    </ligand>
</feature>
<protein>
    <recommendedName>
        <fullName evidence="3">tRNA(Met) cytidine acetate ligase</fullName>
        <ecNumber evidence="3">6.3.4.-</ecNumber>
    </recommendedName>
</protein>
<comment type="caution">
    <text evidence="4">The sequence shown here is derived from an EMBL/GenBank/DDBJ whole genome shotgun (WGS) entry which is preliminary data.</text>
</comment>
<keyword evidence="3" id="KW-0547">Nucleotide-binding</keyword>
<evidence type="ECO:0000256" key="3">
    <source>
        <dbReference type="HAMAP-Rule" id="MF_01539"/>
    </source>
</evidence>
<dbReference type="PANTHER" id="PTHR37825:SF1">
    <property type="entry name" value="TRNA(MET) CYTIDINE ACETATE LIGASE"/>
    <property type="match status" value="1"/>
</dbReference>
<accession>A0A2H6DDW7</accession>
<evidence type="ECO:0000256" key="1">
    <source>
        <dbReference type="ARBA" id="ARBA00022598"/>
    </source>
</evidence>
<dbReference type="InterPro" id="IPR014729">
    <property type="entry name" value="Rossmann-like_a/b/a_fold"/>
</dbReference>
<feature type="binding site" evidence="3">
    <location>
        <position position="186"/>
    </location>
    <ligand>
        <name>ATP</name>
        <dbReference type="ChEBI" id="CHEBI:30616"/>
    </ligand>
</feature>
<evidence type="ECO:0000313" key="4">
    <source>
        <dbReference type="EMBL" id="GBD67241.1"/>
    </source>
</evidence>
<dbReference type="SUPFAM" id="SSF52374">
    <property type="entry name" value="Nucleotidylyl transferase"/>
    <property type="match status" value="1"/>
</dbReference>
<dbReference type="AlphaFoldDB" id="A0A2H6DDW7"/>
<dbReference type="Gene3D" id="3.40.50.620">
    <property type="entry name" value="HUPs"/>
    <property type="match status" value="1"/>
</dbReference>
<keyword evidence="3" id="KW-0694">RNA-binding</keyword>
<keyword evidence="3" id="KW-0820">tRNA-binding</keyword>
<dbReference type="HAMAP" id="MF_01539">
    <property type="entry name" value="TmcAL"/>
    <property type="match status" value="1"/>
</dbReference>
<dbReference type="EMBL" id="BDEC01000002">
    <property type="protein sequence ID" value="GBD67241.1"/>
    <property type="molecule type" value="Genomic_DNA"/>
</dbReference>
<comment type="caution">
    <text evidence="3">Lacks conserved residue(s) required for the propagation of feature annotation.</text>
</comment>
<sequence length="385" mass="44558">MNTCGIIAEYNPFHNGHRYQLQEARERTQADVMVVVMSGNFLQRGEPAIIDKWQRAEEALSQGADLIVELPIQWSLQSADYFAKGGVQLLHALHCKSLSFGTDHSADFDYSFFGHFTTTHQKAIDEAYQKYDDPTLTYAQKMATVLADDDPAFARLKEQPNHVLGLTYAKENARFEQAMGIYPIERKKVNHHSAELTGKIASATAIRQAVFEKNSVKNVVPVKTAKDLTNYQVSWEDYWPFLRYKILASSLAELREIYQMVEGLEYRLKSKIRQASNFEEYVQLVKSKRYTRARIQRLFCYCLLNLKDKDVKKAWHNNYLHILGFTQKGQQYLQQEKKTISWPIISKVGQTEEEKMTLGIQSDNIYQMVNTKIKEQNFGQFPIRI</sequence>
<evidence type="ECO:0000256" key="2">
    <source>
        <dbReference type="ARBA" id="ARBA00022694"/>
    </source>
</evidence>
<keyword evidence="3" id="KW-0963">Cytoplasm</keyword>
<dbReference type="RefSeq" id="WP_014124651.1">
    <property type="nucleotide sequence ID" value="NZ_BAABQP010000005.1"/>
</dbReference>
<dbReference type="EC" id="6.3.4.-" evidence="3"/>
<dbReference type="InterPro" id="IPR008513">
    <property type="entry name" value="tRNA(Met)_cyd_acetate_ligase"/>
</dbReference>
<dbReference type="GO" id="GO:0005737">
    <property type="term" value="C:cytoplasm"/>
    <property type="evidence" value="ECO:0007669"/>
    <property type="project" value="UniProtKB-SubCell"/>
</dbReference>
<dbReference type="GO" id="GO:0000049">
    <property type="term" value="F:tRNA binding"/>
    <property type="evidence" value="ECO:0007669"/>
    <property type="project" value="UniProtKB-KW"/>
</dbReference>
<dbReference type="Proteomes" id="UP000236214">
    <property type="component" value="Unassembled WGS sequence"/>
</dbReference>
<dbReference type="GO" id="GO:0006400">
    <property type="term" value="P:tRNA modification"/>
    <property type="evidence" value="ECO:0007669"/>
    <property type="project" value="UniProtKB-UniRule"/>
</dbReference>
<evidence type="ECO:0000313" key="5">
    <source>
        <dbReference type="Proteomes" id="UP000236214"/>
    </source>
</evidence>